<dbReference type="InterPro" id="IPR051158">
    <property type="entry name" value="Metallophosphoesterase_sf"/>
</dbReference>
<evidence type="ECO:0000313" key="6">
    <source>
        <dbReference type="Proteomes" id="UP000541421"/>
    </source>
</evidence>
<dbReference type="InterPro" id="IPR004843">
    <property type="entry name" value="Calcineurin-like_PHP"/>
</dbReference>
<evidence type="ECO:0000256" key="1">
    <source>
        <dbReference type="ARBA" id="ARBA00022723"/>
    </source>
</evidence>
<evidence type="ECO:0000313" key="5">
    <source>
        <dbReference type="EMBL" id="NOL49494.1"/>
    </source>
</evidence>
<reference evidence="5 6" key="1">
    <citation type="submission" date="2020-05" db="EMBL/GenBank/DDBJ databases">
        <authorList>
            <person name="Niu N."/>
        </authorList>
    </citation>
    <scope>NUCLEOTIDE SEQUENCE [LARGE SCALE GENOMIC DNA]</scope>
    <source>
        <strain evidence="5 6">LMG10982</strain>
    </source>
</reference>
<dbReference type="GO" id="GO:0046872">
    <property type="term" value="F:metal ion binding"/>
    <property type="evidence" value="ECO:0007669"/>
    <property type="project" value="UniProtKB-KW"/>
</dbReference>
<dbReference type="CDD" id="cd07385">
    <property type="entry name" value="MPP_YkuE_C"/>
    <property type="match status" value="1"/>
</dbReference>
<dbReference type="Pfam" id="PF00149">
    <property type="entry name" value="Metallophos"/>
    <property type="match status" value="1"/>
</dbReference>
<keyword evidence="3" id="KW-0812">Transmembrane</keyword>
<name>A0A7Y4L9P0_9BURK</name>
<keyword evidence="6" id="KW-1185">Reference proteome</keyword>
<dbReference type="SUPFAM" id="SSF56300">
    <property type="entry name" value="Metallo-dependent phosphatases"/>
    <property type="match status" value="1"/>
</dbReference>
<evidence type="ECO:0000256" key="3">
    <source>
        <dbReference type="SAM" id="Phobius"/>
    </source>
</evidence>
<feature type="domain" description="Calcineurin-like phosphoesterase" evidence="4">
    <location>
        <begin position="149"/>
        <end position="324"/>
    </location>
</feature>
<accession>A0A7Y4L9P0</accession>
<organism evidence="5 6">
    <name type="scientific">Pelistega europaea</name>
    <dbReference type="NCBI Taxonomy" id="106147"/>
    <lineage>
        <taxon>Bacteria</taxon>
        <taxon>Pseudomonadati</taxon>
        <taxon>Pseudomonadota</taxon>
        <taxon>Betaproteobacteria</taxon>
        <taxon>Burkholderiales</taxon>
        <taxon>Alcaligenaceae</taxon>
        <taxon>Pelistega</taxon>
    </lineage>
</organism>
<keyword evidence="2" id="KW-0378">Hydrolase</keyword>
<feature type="transmembrane region" description="Helical" evidence="3">
    <location>
        <begin position="32"/>
        <end position="51"/>
    </location>
</feature>
<keyword evidence="3" id="KW-1133">Transmembrane helix</keyword>
<dbReference type="PANTHER" id="PTHR31302">
    <property type="entry name" value="TRANSMEMBRANE PROTEIN WITH METALLOPHOSPHOESTERASE DOMAIN-RELATED"/>
    <property type="match status" value="1"/>
</dbReference>
<dbReference type="RefSeq" id="WP_171588459.1">
    <property type="nucleotide sequence ID" value="NZ_JABGBO010000004.1"/>
</dbReference>
<proteinExistence type="predicted"/>
<dbReference type="PANTHER" id="PTHR31302:SF31">
    <property type="entry name" value="PHOSPHODIESTERASE YAEI"/>
    <property type="match status" value="1"/>
</dbReference>
<protein>
    <submittedName>
        <fullName evidence="5">Metallophosphoesterase</fullName>
    </submittedName>
</protein>
<comment type="caution">
    <text evidence="5">The sequence shown here is derived from an EMBL/GenBank/DDBJ whole genome shotgun (WGS) entry which is preliminary data.</text>
</comment>
<evidence type="ECO:0000256" key="2">
    <source>
        <dbReference type="ARBA" id="ARBA00022801"/>
    </source>
</evidence>
<dbReference type="Proteomes" id="UP000541421">
    <property type="component" value="Unassembled WGS sequence"/>
</dbReference>
<feature type="transmembrane region" description="Helical" evidence="3">
    <location>
        <begin position="6"/>
        <end position="25"/>
    </location>
</feature>
<keyword evidence="3" id="KW-0472">Membrane</keyword>
<gene>
    <name evidence="5" type="ORF">HKX40_05010</name>
</gene>
<dbReference type="AlphaFoldDB" id="A0A7Y4L9P0"/>
<dbReference type="Gene3D" id="3.60.21.10">
    <property type="match status" value="1"/>
</dbReference>
<evidence type="ECO:0000259" key="4">
    <source>
        <dbReference type="Pfam" id="PF00149"/>
    </source>
</evidence>
<dbReference type="GO" id="GO:0016020">
    <property type="term" value="C:membrane"/>
    <property type="evidence" value="ECO:0007669"/>
    <property type="project" value="GOC"/>
</dbReference>
<feature type="transmembrane region" description="Helical" evidence="3">
    <location>
        <begin position="105"/>
        <end position="122"/>
    </location>
</feature>
<keyword evidence="1" id="KW-0479">Metal-binding</keyword>
<dbReference type="GO" id="GO:0008758">
    <property type="term" value="F:UDP-2,3-diacylglucosamine hydrolase activity"/>
    <property type="evidence" value="ECO:0007669"/>
    <property type="project" value="TreeGrafter"/>
</dbReference>
<sequence>MLGLFFYAQLFLGLYIAWRIVYPLPVTKGVRIFFFLLVLMVSMLLVIEQRILGRAFISAQPLWFSWVAGCAYVAFILLGVLTLFSDAIFLVKRWLFRRPRMWGQHWRLGILLVTAILTTVGVQQATKIPETRHVEITIRDLPESLNGFTIVQLTDLHVSFMMRGAWLRQIVDKVNALKPDVILLTGDMVDGYVPDKIQDIAPLADLKALYGVYGITGNHEYYFDAPAWVEHFQRLGVTMLNNAHVVLNYHGTPLKIAGVNDPAALQFGLEGPDLDKALHHAVGMYVLAEDMQSMTTILMDHRPINAYDNIAKGVDLQLSGHTHGGSVWGLTEIVKQVNNGFVSGLYNLDDKGWMYLSNGAGLWNGFPVRLGVPSEISVIVLRH</sequence>
<dbReference type="InterPro" id="IPR029052">
    <property type="entry name" value="Metallo-depent_PP-like"/>
</dbReference>
<dbReference type="GO" id="GO:0009245">
    <property type="term" value="P:lipid A biosynthetic process"/>
    <property type="evidence" value="ECO:0007669"/>
    <property type="project" value="TreeGrafter"/>
</dbReference>
<dbReference type="EMBL" id="JABGBO010000004">
    <property type="protein sequence ID" value="NOL49494.1"/>
    <property type="molecule type" value="Genomic_DNA"/>
</dbReference>
<feature type="transmembrane region" description="Helical" evidence="3">
    <location>
        <begin position="63"/>
        <end position="84"/>
    </location>
</feature>